<organism evidence="16 17">
    <name type="scientific">Parahaliea mediterranea</name>
    <dbReference type="NCBI Taxonomy" id="651086"/>
    <lineage>
        <taxon>Bacteria</taxon>
        <taxon>Pseudomonadati</taxon>
        <taxon>Pseudomonadota</taxon>
        <taxon>Gammaproteobacteria</taxon>
        <taxon>Cellvibrionales</taxon>
        <taxon>Halieaceae</taxon>
        <taxon>Parahaliea</taxon>
    </lineage>
</organism>
<reference evidence="16" key="1">
    <citation type="submission" date="2021-02" db="EMBL/GenBank/DDBJ databases">
        <title>PHA producing bacteria isolated from coastal sediment in Guangdong, Shenzhen.</title>
        <authorList>
            <person name="Zheng W."/>
            <person name="Yu S."/>
            <person name="Huang Y."/>
        </authorList>
    </citation>
    <scope>NUCLEOTIDE SEQUENCE</scope>
    <source>
        <strain evidence="16">TN14-10</strain>
    </source>
</reference>
<dbReference type="Pfam" id="PF07715">
    <property type="entry name" value="Plug"/>
    <property type="match status" value="1"/>
</dbReference>
<evidence type="ECO:0000256" key="2">
    <source>
        <dbReference type="ARBA" id="ARBA00022448"/>
    </source>
</evidence>
<proteinExistence type="inferred from homology"/>
<keyword evidence="7" id="KW-0406">Ion transport</keyword>
<feature type="domain" description="TonB-dependent receptor-like beta-barrel" evidence="14">
    <location>
        <begin position="296"/>
        <end position="696"/>
    </location>
</feature>
<comment type="similarity">
    <text evidence="11 12">Belongs to the TonB-dependent receptor family.</text>
</comment>
<name>A0A939DE19_9GAMM</name>
<evidence type="ECO:0000256" key="5">
    <source>
        <dbReference type="ARBA" id="ARBA00022692"/>
    </source>
</evidence>
<keyword evidence="5 11" id="KW-0812">Transmembrane</keyword>
<dbReference type="InterPro" id="IPR000531">
    <property type="entry name" value="Beta-barrel_TonB"/>
</dbReference>
<keyword evidence="13" id="KW-0732">Signal</keyword>
<keyword evidence="4" id="KW-0410">Iron transport</keyword>
<evidence type="ECO:0000256" key="10">
    <source>
        <dbReference type="ARBA" id="ARBA00023237"/>
    </source>
</evidence>
<keyword evidence="6" id="KW-0408">Iron</keyword>
<dbReference type="GO" id="GO:0009279">
    <property type="term" value="C:cell outer membrane"/>
    <property type="evidence" value="ECO:0007669"/>
    <property type="project" value="UniProtKB-SubCell"/>
</dbReference>
<dbReference type="Gene3D" id="2.40.170.20">
    <property type="entry name" value="TonB-dependent receptor, beta-barrel domain"/>
    <property type="match status" value="1"/>
</dbReference>
<feature type="domain" description="TonB-dependent receptor plug" evidence="15">
    <location>
        <begin position="51"/>
        <end position="161"/>
    </location>
</feature>
<evidence type="ECO:0000256" key="11">
    <source>
        <dbReference type="PROSITE-ProRule" id="PRU01360"/>
    </source>
</evidence>
<evidence type="ECO:0000259" key="15">
    <source>
        <dbReference type="Pfam" id="PF07715"/>
    </source>
</evidence>
<feature type="chain" id="PRO_5037026838" evidence="13">
    <location>
        <begin position="25"/>
        <end position="737"/>
    </location>
</feature>
<keyword evidence="2 11" id="KW-0813">Transport</keyword>
<evidence type="ECO:0000256" key="9">
    <source>
        <dbReference type="ARBA" id="ARBA00023136"/>
    </source>
</evidence>
<dbReference type="InterPro" id="IPR039426">
    <property type="entry name" value="TonB-dep_rcpt-like"/>
</dbReference>
<evidence type="ECO:0000256" key="8">
    <source>
        <dbReference type="ARBA" id="ARBA00023077"/>
    </source>
</evidence>
<dbReference type="PANTHER" id="PTHR32552">
    <property type="entry name" value="FERRICHROME IRON RECEPTOR-RELATED"/>
    <property type="match status" value="1"/>
</dbReference>
<dbReference type="Proteomes" id="UP000664303">
    <property type="component" value="Unassembled WGS sequence"/>
</dbReference>
<dbReference type="RefSeq" id="WP_206559993.1">
    <property type="nucleotide sequence ID" value="NZ_JAFKCZ010000005.1"/>
</dbReference>
<evidence type="ECO:0000313" key="17">
    <source>
        <dbReference type="Proteomes" id="UP000664303"/>
    </source>
</evidence>
<dbReference type="SUPFAM" id="SSF56935">
    <property type="entry name" value="Porins"/>
    <property type="match status" value="1"/>
</dbReference>
<sequence length="737" mass="79946">MTCRQPRQLMALLCCFSVSSIPVAADVKGVEVGPVLEEVVVTAQKRVQNLFDVPVSVTALSADDIDRLFATTVEDYAAYVPGLNFTSLGGPGQGRLTLRGLSAMGVSASVATYIDEMNVTPSSMYGGGNALMVDLFPYDIERIEVVRGPQGTLYGGNALGGLLKYVTRRPSLDAFSAHFGGDARFVAHGDDPGYGVRGHVNAVAIPGELGVTASGFYQKSPGYIDNANTGKDDVNKASQQGGRLAVLWQPDDRSSVYLSALTQDVEIEDLNVAWYGFYDSSKPVVGELDSLFSLPQTRDRTLDYVSAIVEVDLGWGDLTSVTSYSSVDSESIWDYTPSTGAFIPLFTGGAVTEGLAPLYLDNTNERFTQELRLASYGESRFDWIVGAYYVDERTEQYTDLKLHTLDGAEIPGIKPVYLLALESDYEEFAVFGTGTLHVNERLDVVAGIRWTDNEEVFEQTSDGVTLPNEIYNVGRSSESVATYMLSTPYHVNDDLMVYARYATGYRPGGPNAALPGVPAQADADNLDSYELGVKTNFFNRRATVEVAAFHSDWSDIQTNVRRQDGIGYVINSDSAEVDGLEFTLSALASAALRVDINFAYTDAKFSANSPALGAVEGDSLPEVPKWQGAVTVAYEYKLWGKYVGTLGGGWRYLGSQPVYNPNVLVGQSEVESYELLDLYAGIAGDRWKLNLFAKNVLDDAAQLSNQREIDTVRAMPLFTAAGIARPLSIGLSVDFQI</sequence>
<dbReference type="CDD" id="cd01347">
    <property type="entry name" value="ligand_gated_channel"/>
    <property type="match status" value="1"/>
</dbReference>
<dbReference type="GO" id="GO:0006826">
    <property type="term" value="P:iron ion transport"/>
    <property type="evidence" value="ECO:0007669"/>
    <property type="project" value="UniProtKB-KW"/>
</dbReference>
<dbReference type="InterPro" id="IPR012910">
    <property type="entry name" value="Plug_dom"/>
</dbReference>
<keyword evidence="9 11" id="KW-0472">Membrane</keyword>
<dbReference type="InterPro" id="IPR036942">
    <property type="entry name" value="Beta-barrel_TonB_sf"/>
</dbReference>
<feature type="signal peptide" evidence="13">
    <location>
        <begin position="1"/>
        <end position="24"/>
    </location>
</feature>
<dbReference type="Pfam" id="PF00593">
    <property type="entry name" value="TonB_dep_Rec_b-barrel"/>
    <property type="match status" value="1"/>
</dbReference>
<evidence type="ECO:0000256" key="4">
    <source>
        <dbReference type="ARBA" id="ARBA00022496"/>
    </source>
</evidence>
<evidence type="ECO:0000256" key="1">
    <source>
        <dbReference type="ARBA" id="ARBA00004571"/>
    </source>
</evidence>
<dbReference type="PANTHER" id="PTHR32552:SF81">
    <property type="entry name" value="TONB-DEPENDENT OUTER MEMBRANE RECEPTOR"/>
    <property type="match status" value="1"/>
</dbReference>
<accession>A0A939DE19</accession>
<gene>
    <name evidence="16" type="ORF">JYP50_08105</name>
</gene>
<comment type="caution">
    <text evidence="16">The sequence shown here is derived from an EMBL/GenBank/DDBJ whole genome shotgun (WGS) entry which is preliminary data.</text>
</comment>
<dbReference type="AlphaFoldDB" id="A0A939DE19"/>
<dbReference type="EMBL" id="JAFKCZ010000005">
    <property type="protein sequence ID" value="MBN7796550.1"/>
    <property type="molecule type" value="Genomic_DNA"/>
</dbReference>
<evidence type="ECO:0000256" key="13">
    <source>
        <dbReference type="SAM" id="SignalP"/>
    </source>
</evidence>
<comment type="subcellular location">
    <subcellularLocation>
        <location evidence="1 11">Cell outer membrane</location>
        <topology evidence="1 11">Multi-pass membrane protein</topology>
    </subcellularLocation>
</comment>
<protein>
    <submittedName>
        <fullName evidence="16">TonB-dependent receptor</fullName>
    </submittedName>
</protein>
<keyword evidence="16" id="KW-0675">Receptor</keyword>
<evidence type="ECO:0000256" key="6">
    <source>
        <dbReference type="ARBA" id="ARBA00023004"/>
    </source>
</evidence>
<dbReference type="PROSITE" id="PS52016">
    <property type="entry name" value="TONB_DEPENDENT_REC_3"/>
    <property type="match status" value="1"/>
</dbReference>
<evidence type="ECO:0000259" key="14">
    <source>
        <dbReference type="Pfam" id="PF00593"/>
    </source>
</evidence>
<keyword evidence="3 11" id="KW-1134">Transmembrane beta strand</keyword>
<evidence type="ECO:0000256" key="7">
    <source>
        <dbReference type="ARBA" id="ARBA00023065"/>
    </source>
</evidence>
<evidence type="ECO:0000313" key="16">
    <source>
        <dbReference type="EMBL" id="MBN7796550.1"/>
    </source>
</evidence>
<evidence type="ECO:0000256" key="12">
    <source>
        <dbReference type="RuleBase" id="RU003357"/>
    </source>
</evidence>
<keyword evidence="8 12" id="KW-0798">TonB box</keyword>
<keyword evidence="17" id="KW-1185">Reference proteome</keyword>
<evidence type="ECO:0000256" key="3">
    <source>
        <dbReference type="ARBA" id="ARBA00022452"/>
    </source>
</evidence>
<keyword evidence="10 11" id="KW-0998">Cell outer membrane</keyword>